<dbReference type="SUPFAM" id="SSF144010">
    <property type="entry name" value="CofE-like"/>
    <property type="match status" value="1"/>
</dbReference>
<dbReference type="PANTHER" id="PTHR47917">
    <property type="match status" value="1"/>
</dbReference>
<dbReference type="PANTHER" id="PTHR47917:SF1">
    <property type="entry name" value="COENZYME F420:L-GLUTAMATE LIGASE"/>
    <property type="match status" value="1"/>
</dbReference>
<name>A0A0G0P766_9BACT</name>
<evidence type="ECO:0000259" key="1">
    <source>
        <dbReference type="Pfam" id="PF01996"/>
    </source>
</evidence>
<dbReference type="Proteomes" id="UP000034081">
    <property type="component" value="Unassembled WGS sequence"/>
</dbReference>
<dbReference type="GO" id="GO:0052618">
    <property type="term" value="F:coenzyme F420-0:L-glutamate ligase activity"/>
    <property type="evidence" value="ECO:0007669"/>
    <property type="project" value="TreeGrafter"/>
</dbReference>
<organism evidence="2 3">
    <name type="scientific">Candidatus Woesebacteria bacterium GW2011_GWB1_38_8</name>
    <dbReference type="NCBI Taxonomy" id="1618570"/>
    <lineage>
        <taxon>Bacteria</taxon>
        <taxon>Candidatus Woeseibacteriota</taxon>
    </lineage>
</organism>
<reference evidence="2 3" key="1">
    <citation type="journal article" date="2015" name="Nature">
        <title>rRNA introns, odd ribosomes, and small enigmatic genomes across a large radiation of phyla.</title>
        <authorList>
            <person name="Brown C.T."/>
            <person name="Hug L.A."/>
            <person name="Thomas B.C."/>
            <person name="Sharon I."/>
            <person name="Castelle C.J."/>
            <person name="Singh A."/>
            <person name="Wilkins M.J."/>
            <person name="Williams K.H."/>
            <person name="Banfield J.F."/>
        </authorList>
    </citation>
    <scope>NUCLEOTIDE SEQUENCE [LARGE SCALE GENOMIC DNA]</scope>
</reference>
<gene>
    <name evidence="2" type="ORF">UT08_C0010G0043</name>
</gene>
<dbReference type="Gene3D" id="3.90.1660.10">
    <property type="entry name" value="CofE-like domain"/>
    <property type="match status" value="1"/>
</dbReference>
<dbReference type="InterPro" id="IPR002847">
    <property type="entry name" value="F420-0_gamma-glut_ligase-dom"/>
</dbReference>
<sequence>MNIKVVKTRKFLPSKDDLWGLIKESVSEVKENSIVCITSKIVSIGEGRCISEDRVNDKDELVISQAKKYLPRFKNPKHRLHTITNGILAGSAGIDESNSNGYYILWPKDPDKSAKLIWKYLRQEYGVKNVGVILTDSNAVPLKRGIVGHAIAFYGFSHIKNYVGMKDLFGRKFKYTRTNIPDSLAAFAVYLMGEGREQTPIVIFKDLPFIKFVTRTPHYKKKYMSWKVPLEEDLFRPFLKAVKWKNGKVRT</sequence>
<dbReference type="EMBL" id="LBVL01000010">
    <property type="protein sequence ID" value="KKQ85116.1"/>
    <property type="molecule type" value="Genomic_DNA"/>
</dbReference>
<dbReference type="AlphaFoldDB" id="A0A0G0P766"/>
<accession>A0A0G0P766</accession>
<proteinExistence type="predicted"/>
<protein>
    <recommendedName>
        <fullName evidence="1">Coenzyme F420:L-glutamate ligase-like domain-containing protein</fullName>
    </recommendedName>
</protein>
<feature type="domain" description="Coenzyme F420:L-glutamate ligase-like" evidence="1">
    <location>
        <begin position="14"/>
        <end position="205"/>
    </location>
</feature>
<comment type="caution">
    <text evidence="2">The sequence shown here is derived from an EMBL/GenBank/DDBJ whole genome shotgun (WGS) entry which is preliminary data.</text>
</comment>
<dbReference type="Pfam" id="PF01996">
    <property type="entry name" value="F420_ligase"/>
    <property type="match status" value="1"/>
</dbReference>
<evidence type="ECO:0000313" key="3">
    <source>
        <dbReference type="Proteomes" id="UP000034081"/>
    </source>
</evidence>
<dbReference type="Gene3D" id="3.30.1330.100">
    <property type="entry name" value="CofE-like"/>
    <property type="match status" value="1"/>
</dbReference>
<dbReference type="STRING" id="1618570.UT08_C0010G0043"/>
<evidence type="ECO:0000313" key="2">
    <source>
        <dbReference type="EMBL" id="KKQ85116.1"/>
    </source>
</evidence>